<dbReference type="AlphaFoldDB" id="A0A2H1JJX0"/>
<name>A0A2H1JJX0_9MICO</name>
<gene>
    <name evidence="2" type="ORF">BI49514_02048</name>
</gene>
<evidence type="ECO:0000313" key="3">
    <source>
        <dbReference type="Proteomes" id="UP000234382"/>
    </source>
</evidence>
<reference evidence="3" key="1">
    <citation type="submission" date="2017-03" db="EMBL/GenBank/DDBJ databases">
        <authorList>
            <person name="Monnet C."/>
        </authorList>
    </citation>
    <scope>NUCLEOTIDE SEQUENCE [LARGE SCALE GENOMIC DNA]</scope>
    <source>
        <strain evidence="3">ATCC 49514</strain>
    </source>
</reference>
<keyword evidence="3" id="KW-1185">Reference proteome</keyword>
<keyword evidence="1" id="KW-0472">Membrane</keyword>
<sequence length="168" mass="17763">MRVMANFFSTQDTRLAAGARVLLPAVWLGLIIGISLIEAPLKFTAPGITIPLGLGIGRLVFGVMNWVELAIAVILLWSMLKSGVDRIYRGLASGLIAVLIIKVLVIRPLLNKRTDAVLAGVDDGGSAMHLFYIAADGLLIVGLIAALVLAVRRWVTVRPAVGAVPSSS</sequence>
<feature type="transmembrane region" description="Helical" evidence="1">
    <location>
        <begin position="130"/>
        <end position="151"/>
    </location>
</feature>
<protein>
    <submittedName>
        <fullName evidence="2">Uncharacterized protein</fullName>
    </submittedName>
</protein>
<accession>A0A2H1JJX0</accession>
<proteinExistence type="predicted"/>
<evidence type="ECO:0000313" key="2">
    <source>
        <dbReference type="EMBL" id="SMX87422.1"/>
    </source>
</evidence>
<feature type="transmembrane region" description="Helical" evidence="1">
    <location>
        <begin position="59"/>
        <end position="80"/>
    </location>
</feature>
<dbReference type="Proteomes" id="UP000234382">
    <property type="component" value="Unassembled WGS sequence"/>
</dbReference>
<feature type="transmembrane region" description="Helical" evidence="1">
    <location>
        <begin position="87"/>
        <end position="110"/>
    </location>
</feature>
<dbReference type="EMBL" id="FXYX01000013">
    <property type="protein sequence ID" value="SMX87422.1"/>
    <property type="molecule type" value="Genomic_DNA"/>
</dbReference>
<feature type="transmembrane region" description="Helical" evidence="1">
    <location>
        <begin position="21"/>
        <end position="39"/>
    </location>
</feature>
<organism evidence="2 3">
    <name type="scientific">Brevibacterium iodinum ATCC 49514</name>
    <dbReference type="NCBI Taxonomy" id="1255616"/>
    <lineage>
        <taxon>Bacteria</taxon>
        <taxon>Bacillati</taxon>
        <taxon>Actinomycetota</taxon>
        <taxon>Actinomycetes</taxon>
        <taxon>Micrococcales</taxon>
        <taxon>Brevibacteriaceae</taxon>
        <taxon>Brevibacterium</taxon>
    </lineage>
</organism>
<evidence type="ECO:0000256" key="1">
    <source>
        <dbReference type="SAM" id="Phobius"/>
    </source>
</evidence>
<keyword evidence="1" id="KW-1133">Transmembrane helix</keyword>
<keyword evidence="1" id="KW-0812">Transmembrane</keyword>